<dbReference type="RefSeq" id="WP_345217961.1">
    <property type="nucleotide sequence ID" value="NZ_BAAAXE010000001.1"/>
</dbReference>
<keyword evidence="3" id="KW-1185">Reference proteome</keyword>
<protein>
    <submittedName>
        <fullName evidence="2">Uncharacterized protein</fullName>
    </submittedName>
</protein>
<evidence type="ECO:0000313" key="2">
    <source>
        <dbReference type="EMBL" id="MFB9519117.1"/>
    </source>
</evidence>
<sequence>MTYFMYDVHGTAVDEPDAETLRALVVDGLADPEAVNPEVSLTHESGWSLTAYAGGLLLWENIEDAEDAKNAEDAENAERAPDTRDGVARDEVVRLFELLAKGETAAVAATFAG</sequence>
<comment type="caution">
    <text evidence="2">The sequence shown here is derived from an EMBL/GenBank/DDBJ whole genome shotgun (WGS) entry which is preliminary data.</text>
</comment>
<dbReference type="Proteomes" id="UP001589718">
    <property type="component" value="Unassembled WGS sequence"/>
</dbReference>
<reference evidence="2 3" key="1">
    <citation type="submission" date="2024-09" db="EMBL/GenBank/DDBJ databases">
        <authorList>
            <person name="Sun Q."/>
            <person name="Mori K."/>
        </authorList>
    </citation>
    <scope>NUCLEOTIDE SEQUENCE [LARGE SCALE GENOMIC DNA]</scope>
    <source>
        <strain evidence="2 3">JCM 4362</strain>
    </source>
</reference>
<accession>A0ABV5P7D4</accession>
<feature type="region of interest" description="Disordered" evidence="1">
    <location>
        <begin position="67"/>
        <end position="86"/>
    </location>
</feature>
<proteinExistence type="predicted"/>
<name>A0ABV5P7D4_STRCM</name>
<organism evidence="2 3">
    <name type="scientific">Streptomyces cremeus</name>
    <dbReference type="NCBI Taxonomy" id="66881"/>
    <lineage>
        <taxon>Bacteria</taxon>
        <taxon>Bacillati</taxon>
        <taxon>Actinomycetota</taxon>
        <taxon>Actinomycetes</taxon>
        <taxon>Kitasatosporales</taxon>
        <taxon>Streptomycetaceae</taxon>
        <taxon>Streptomyces</taxon>
    </lineage>
</organism>
<gene>
    <name evidence="2" type="ORF">ACFFTU_04015</name>
</gene>
<dbReference type="EMBL" id="JBHMCR010000002">
    <property type="protein sequence ID" value="MFB9519117.1"/>
    <property type="molecule type" value="Genomic_DNA"/>
</dbReference>
<evidence type="ECO:0000313" key="3">
    <source>
        <dbReference type="Proteomes" id="UP001589718"/>
    </source>
</evidence>
<evidence type="ECO:0000256" key="1">
    <source>
        <dbReference type="SAM" id="MobiDB-lite"/>
    </source>
</evidence>